<dbReference type="FunFam" id="3.30.450.30:FF:000001">
    <property type="entry name" value="Profilin"/>
    <property type="match status" value="1"/>
</dbReference>
<dbReference type="PANTHER" id="PTHR11604:SF0">
    <property type="entry name" value="PROFILIN"/>
    <property type="match status" value="1"/>
</dbReference>
<dbReference type="STRING" id="703135.A0A2A9NMD4"/>
<dbReference type="Gene3D" id="3.30.450.30">
    <property type="entry name" value="Dynein light chain 2a, cytoplasmic"/>
    <property type="match status" value="1"/>
</dbReference>
<name>A0A2A9NMD4_9AGAR</name>
<comment type="subunit">
    <text evidence="6">Occurs in many kinds of cells as a complex with monomeric actin in a 1:1 ratio.</text>
</comment>
<evidence type="ECO:0000256" key="4">
    <source>
        <dbReference type="ARBA" id="ARBA00023203"/>
    </source>
</evidence>
<dbReference type="PANTHER" id="PTHR11604">
    <property type="entry name" value="PROFILIN"/>
    <property type="match status" value="1"/>
</dbReference>
<sequence length="126" mass="13396">MSWQAYVDTNLVGSGKVSKAAILGLKGGVWATSAGFTLSPEEQKALLTAHTNEAQTQASGLKLAGEKYFTLSVNPRSIYLKKQADGAVIVKTKQAILVAVYLAPIQAPEATPVVENLADYLISVQY</sequence>
<dbReference type="InterPro" id="IPR027310">
    <property type="entry name" value="Profilin_CS"/>
</dbReference>
<dbReference type="Pfam" id="PF00235">
    <property type="entry name" value="Profilin"/>
    <property type="match status" value="1"/>
</dbReference>
<reference evidence="8 9" key="1">
    <citation type="submission" date="2014-02" db="EMBL/GenBank/DDBJ databases">
        <title>Transposable element dynamics among asymbiotic and ectomycorrhizal Amanita fungi.</title>
        <authorList>
            <consortium name="DOE Joint Genome Institute"/>
            <person name="Hess J."/>
            <person name="Skrede I."/>
            <person name="Wolfe B."/>
            <person name="LaButti K."/>
            <person name="Ohm R.A."/>
            <person name="Grigoriev I.V."/>
            <person name="Pringle A."/>
        </authorList>
    </citation>
    <scope>NUCLEOTIDE SEQUENCE [LARGE SCALE GENOMIC DNA]</scope>
    <source>
        <strain evidence="8 9">SKay4041</strain>
    </source>
</reference>
<dbReference type="SMART" id="SM00392">
    <property type="entry name" value="PROF"/>
    <property type="match status" value="1"/>
</dbReference>
<protein>
    <recommendedName>
        <fullName evidence="7">Profilin</fullName>
    </recommendedName>
</protein>
<dbReference type="InterPro" id="IPR005455">
    <property type="entry name" value="PFN_euk"/>
</dbReference>
<dbReference type="Proteomes" id="UP000242287">
    <property type="component" value="Unassembled WGS sequence"/>
</dbReference>
<dbReference type="AlphaFoldDB" id="A0A2A9NMD4"/>
<proteinExistence type="inferred from homology"/>
<dbReference type="PRINTS" id="PR01640">
    <property type="entry name" value="PROFILINPLNT"/>
</dbReference>
<gene>
    <name evidence="8" type="ORF">AMATHDRAFT_63180</name>
</gene>
<keyword evidence="9" id="KW-1185">Reference proteome</keyword>
<organism evidence="8 9">
    <name type="scientific">Amanita thiersii Skay4041</name>
    <dbReference type="NCBI Taxonomy" id="703135"/>
    <lineage>
        <taxon>Eukaryota</taxon>
        <taxon>Fungi</taxon>
        <taxon>Dikarya</taxon>
        <taxon>Basidiomycota</taxon>
        <taxon>Agaricomycotina</taxon>
        <taxon>Agaricomycetes</taxon>
        <taxon>Agaricomycetidae</taxon>
        <taxon>Agaricales</taxon>
        <taxon>Pluteineae</taxon>
        <taxon>Amanitaceae</taxon>
        <taxon>Amanita</taxon>
    </lineage>
</organism>
<dbReference type="EMBL" id="KZ302028">
    <property type="protein sequence ID" value="PFH49481.1"/>
    <property type="molecule type" value="Genomic_DNA"/>
</dbReference>
<dbReference type="InterPro" id="IPR048278">
    <property type="entry name" value="PFN"/>
</dbReference>
<evidence type="ECO:0000256" key="3">
    <source>
        <dbReference type="ARBA" id="ARBA00022490"/>
    </source>
</evidence>
<accession>A0A2A9NMD4</accession>
<keyword evidence="5 6" id="KW-0206">Cytoskeleton</keyword>
<evidence type="ECO:0000256" key="2">
    <source>
        <dbReference type="ARBA" id="ARBA00010058"/>
    </source>
</evidence>
<dbReference type="PRINTS" id="PR00392">
    <property type="entry name" value="PROFILIN"/>
</dbReference>
<dbReference type="SUPFAM" id="SSF55770">
    <property type="entry name" value="Profilin (actin-binding protein)"/>
    <property type="match status" value="1"/>
</dbReference>
<dbReference type="CDD" id="cd00148">
    <property type="entry name" value="PROF"/>
    <property type="match status" value="1"/>
</dbReference>
<evidence type="ECO:0000313" key="8">
    <source>
        <dbReference type="EMBL" id="PFH49481.1"/>
    </source>
</evidence>
<dbReference type="PROSITE" id="PS00414">
    <property type="entry name" value="PROFILIN"/>
    <property type="match status" value="1"/>
</dbReference>
<keyword evidence="4 7" id="KW-0009">Actin-binding</keyword>
<evidence type="ECO:0000313" key="9">
    <source>
        <dbReference type="Proteomes" id="UP000242287"/>
    </source>
</evidence>
<dbReference type="InterPro" id="IPR036140">
    <property type="entry name" value="PFN_sf"/>
</dbReference>
<dbReference type="GO" id="GO:0003785">
    <property type="term" value="F:actin monomer binding"/>
    <property type="evidence" value="ECO:0007669"/>
    <property type="project" value="TreeGrafter"/>
</dbReference>
<dbReference type="GO" id="GO:0005938">
    <property type="term" value="C:cell cortex"/>
    <property type="evidence" value="ECO:0007669"/>
    <property type="project" value="TreeGrafter"/>
</dbReference>
<evidence type="ECO:0000256" key="1">
    <source>
        <dbReference type="ARBA" id="ARBA00004245"/>
    </source>
</evidence>
<comment type="similarity">
    <text evidence="2 7">Belongs to the profilin family.</text>
</comment>
<evidence type="ECO:0000256" key="5">
    <source>
        <dbReference type="ARBA" id="ARBA00023212"/>
    </source>
</evidence>
<evidence type="ECO:0000256" key="6">
    <source>
        <dbReference type="RuleBase" id="RU003908"/>
    </source>
</evidence>
<evidence type="ECO:0000256" key="7">
    <source>
        <dbReference type="RuleBase" id="RU003909"/>
    </source>
</evidence>
<comment type="function">
    <text evidence="6">Binds to actin and affects the structure of the cytoskeleton. At high concentrations, profilin prevents the polymerization of actin, whereas it enhances it at low concentrations.</text>
</comment>
<dbReference type="OrthoDB" id="421374at2759"/>
<comment type="subcellular location">
    <subcellularLocation>
        <location evidence="1">Cytoplasm</location>
        <location evidence="1">Cytoskeleton</location>
    </subcellularLocation>
</comment>
<keyword evidence="3" id="KW-0963">Cytoplasm</keyword>
<dbReference type="GO" id="GO:0005856">
    <property type="term" value="C:cytoskeleton"/>
    <property type="evidence" value="ECO:0007669"/>
    <property type="project" value="UniProtKB-SubCell"/>
</dbReference>